<dbReference type="Proteomes" id="UP001345219">
    <property type="component" value="Chromosome 10"/>
</dbReference>
<dbReference type="Pfam" id="PF03107">
    <property type="entry name" value="C1_2"/>
    <property type="match status" value="3"/>
</dbReference>
<feature type="region of interest" description="Disordered" evidence="2">
    <location>
        <begin position="1"/>
        <end position="27"/>
    </location>
</feature>
<keyword evidence="1" id="KW-0677">Repeat</keyword>
<proteinExistence type="predicted"/>
<organism evidence="4 5">
    <name type="scientific">Trapa incisa</name>
    <dbReference type="NCBI Taxonomy" id="236973"/>
    <lineage>
        <taxon>Eukaryota</taxon>
        <taxon>Viridiplantae</taxon>
        <taxon>Streptophyta</taxon>
        <taxon>Embryophyta</taxon>
        <taxon>Tracheophyta</taxon>
        <taxon>Spermatophyta</taxon>
        <taxon>Magnoliopsida</taxon>
        <taxon>eudicotyledons</taxon>
        <taxon>Gunneridae</taxon>
        <taxon>Pentapetalae</taxon>
        <taxon>rosids</taxon>
        <taxon>malvids</taxon>
        <taxon>Myrtales</taxon>
        <taxon>Lythraceae</taxon>
        <taxon>Trapa</taxon>
    </lineage>
</organism>
<feature type="domain" description="DC1" evidence="3">
    <location>
        <begin position="109"/>
        <end position="156"/>
    </location>
</feature>
<reference evidence="4 5" key="1">
    <citation type="journal article" date="2023" name="Hortic Res">
        <title>Pangenome of water caltrop reveals structural variations and asymmetric subgenome divergence after allopolyploidization.</title>
        <authorList>
            <person name="Zhang X."/>
            <person name="Chen Y."/>
            <person name="Wang L."/>
            <person name="Yuan Y."/>
            <person name="Fang M."/>
            <person name="Shi L."/>
            <person name="Lu R."/>
            <person name="Comes H.P."/>
            <person name="Ma Y."/>
            <person name="Chen Y."/>
            <person name="Huang G."/>
            <person name="Zhou Y."/>
            <person name="Zheng Z."/>
            <person name="Qiu Y."/>
        </authorList>
    </citation>
    <scope>NUCLEOTIDE SEQUENCE [LARGE SCALE GENOMIC DNA]</scope>
    <source>
        <tissue evidence="4">Roots</tissue>
    </source>
</reference>
<dbReference type="InterPro" id="IPR046349">
    <property type="entry name" value="C1-like_sf"/>
</dbReference>
<evidence type="ECO:0000256" key="2">
    <source>
        <dbReference type="SAM" id="MobiDB-lite"/>
    </source>
</evidence>
<sequence length="281" mass="30556">MMRSSKRSPGSSQTFRRPRSMALFTPSSSIPKKSPLVEFPASPQLILGEEITHFSHPHRLSKIDLLDLFTCAGCKEYGAGKRFSCQQCDYQLHDFCGSAPRTLTGHPPHSHHPLAFHSKPAGGIGISKSKCSMCAKPIKGYRFQCTACSFQMHTNCTMLQEEIAVSSHDHALNLISKSSGEPAGSLCGECQRKRSGRVYRCTVCDYHLHAVCAKEMASGLIGPEFKGHEKRSMIGAAAKLASQVVVDFIGGLIEAIGQGVGEAIVQNIARGRCYSSRRGED</sequence>
<feature type="domain" description="DC1" evidence="3">
    <location>
        <begin position="54"/>
        <end position="96"/>
    </location>
</feature>
<dbReference type="PANTHER" id="PTHR47841">
    <property type="entry name" value="DIACYLGLYCEROL KINASE THETA-LIKE-RELATED"/>
    <property type="match status" value="1"/>
</dbReference>
<comment type="caution">
    <text evidence="4">The sequence shown here is derived from an EMBL/GenBank/DDBJ whole genome shotgun (WGS) entry which is preliminary data.</text>
</comment>
<accession>A0AAN7GY35</accession>
<evidence type="ECO:0000259" key="3">
    <source>
        <dbReference type="Pfam" id="PF03107"/>
    </source>
</evidence>
<keyword evidence="5" id="KW-1185">Reference proteome</keyword>
<evidence type="ECO:0000256" key="1">
    <source>
        <dbReference type="ARBA" id="ARBA00022737"/>
    </source>
</evidence>
<name>A0AAN7GY35_9MYRT</name>
<protein>
    <recommendedName>
        <fullName evidence="3">DC1 domain-containing protein</fullName>
    </recommendedName>
</protein>
<dbReference type="EMBL" id="JAXIOK010000021">
    <property type="protein sequence ID" value="KAK4746324.1"/>
    <property type="molecule type" value="Genomic_DNA"/>
</dbReference>
<dbReference type="AlphaFoldDB" id="A0AAN7GY35"/>
<evidence type="ECO:0000313" key="4">
    <source>
        <dbReference type="EMBL" id="KAK4746324.1"/>
    </source>
</evidence>
<feature type="domain" description="DC1" evidence="3">
    <location>
        <begin position="167"/>
        <end position="213"/>
    </location>
</feature>
<dbReference type="InterPro" id="IPR004146">
    <property type="entry name" value="DC1"/>
</dbReference>
<evidence type="ECO:0000313" key="5">
    <source>
        <dbReference type="Proteomes" id="UP001345219"/>
    </source>
</evidence>
<dbReference type="SUPFAM" id="SSF57889">
    <property type="entry name" value="Cysteine-rich domain"/>
    <property type="match status" value="1"/>
</dbReference>
<gene>
    <name evidence="4" type="ORF">SAY87_012636</name>
</gene>
<dbReference type="PANTHER" id="PTHR47841:SF3">
    <property type="entry name" value="OS09G0492800 PROTEIN"/>
    <property type="match status" value="1"/>
</dbReference>